<dbReference type="PANTHER" id="PTHR13976">
    <property type="entry name" value="HETEROGENEOUS NUCLEAR RIBONUCLEOPROTEIN-RELATED"/>
    <property type="match status" value="1"/>
</dbReference>
<dbReference type="InterPro" id="IPR012677">
    <property type="entry name" value="Nucleotide-bd_a/b_plait_sf"/>
</dbReference>
<evidence type="ECO:0000313" key="7">
    <source>
        <dbReference type="Proteomes" id="UP000264820"/>
    </source>
</evidence>
<dbReference type="InterPro" id="IPR050666">
    <property type="entry name" value="ESRP"/>
</dbReference>
<evidence type="ECO:0000256" key="4">
    <source>
        <dbReference type="SAM" id="MobiDB-lite"/>
    </source>
</evidence>
<proteinExistence type="predicted"/>
<keyword evidence="7" id="KW-1185">Reference proteome</keyword>
<feature type="compositionally biased region" description="Basic residues" evidence="4">
    <location>
        <begin position="90"/>
        <end position="100"/>
    </location>
</feature>
<feature type="compositionally biased region" description="Basic and acidic residues" evidence="4">
    <location>
        <begin position="101"/>
        <end position="111"/>
    </location>
</feature>
<sequence length="491" mass="56235">MAHVVKLKGLDVNASAEDIRDFFPRLHIPVRGVWIWILGGPNHEAFIAFKSQKEARRAVRHSGRTLKGSKVMIRLSCVAELEKKLQYYEKKKKHSHRVSRPRVEERSEEPQVVHPSTSPPRDPRIASASSPTILPPTPLNCTTFSPPGDCVQNADHPETSDPLHKQQEVLPEHLHAIMPETQTSGPGYVRLFGLPASTTKEDISLFFKGLKVAEVVVNMKLEHHHVCLVKFDDKQDSIRAEQFNNQYMGPICVEVRKATEKMWKLGLEECESGCHNDARNSLRDTANRKQKFRLEENHNSVKKGRLFPACKEYIVKVCNLPLLTTKTELREVFDCHEMEKSKIQHLLDKNGDRTDTAFLIFHRMTDCEHAMSRDGWLLGSGHIQVSIINRDEMMDMKRKNDWPLNLSKRKSHARSEMMEKNLGADANTCLLVQNMSEYMKETLMLKFSQKYNITTDDIITLNDGKASCTAMVQLKSFKLHQKILSKGVFFF</sequence>
<reference evidence="6" key="1">
    <citation type="submission" date="2025-08" db="UniProtKB">
        <authorList>
            <consortium name="Ensembl"/>
        </authorList>
    </citation>
    <scope>IDENTIFICATION</scope>
</reference>
<dbReference type="Proteomes" id="UP000264820">
    <property type="component" value="Unplaced"/>
</dbReference>
<dbReference type="PROSITE" id="PS50102">
    <property type="entry name" value="RRM"/>
    <property type="match status" value="1"/>
</dbReference>
<feature type="region of interest" description="Disordered" evidence="4">
    <location>
        <begin position="144"/>
        <end position="163"/>
    </location>
</feature>
<evidence type="ECO:0000313" key="6">
    <source>
        <dbReference type="Ensembl" id="ENSHCOP00000003095.1"/>
    </source>
</evidence>
<keyword evidence="1" id="KW-0677">Repeat</keyword>
<dbReference type="InterPro" id="IPR000504">
    <property type="entry name" value="RRM_dom"/>
</dbReference>
<dbReference type="InterPro" id="IPR035979">
    <property type="entry name" value="RBD_domain_sf"/>
</dbReference>
<feature type="region of interest" description="Disordered" evidence="4">
    <location>
        <begin position="90"/>
        <end position="139"/>
    </location>
</feature>
<organism evidence="6 7">
    <name type="scientific">Hippocampus comes</name>
    <name type="common">Tiger tail seahorse</name>
    <dbReference type="NCBI Taxonomy" id="109280"/>
    <lineage>
        <taxon>Eukaryota</taxon>
        <taxon>Metazoa</taxon>
        <taxon>Chordata</taxon>
        <taxon>Craniata</taxon>
        <taxon>Vertebrata</taxon>
        <taxon>Euteleostomi</taxon>
        <taxon>Actinopterygii</taxon>
        <taxon>Neopterygii</taxon>
        <taxon>Teleostei</taxon>
        <taxon>Neoteleostei</taxon>
        <taxon>Acanthomorphata</taxon>
        <taxon>Syngnathiaria</taxon>
        <taxon>Syngnathiformes</taxon>
        <taxon>Syngnathoidei</taxon>
        <taxon>Syngnathidae</taxon>
        <taxon>Hippocampus</taxon>
    </lineage>
</organism>
<evidence type="ECO:0000259" key="5">
    <source>
        <dbReference type="PROSITE" id="PS50102"/>
    </source>
</evidence>
<dbReference type="SMART" id="SM00360">
    <property type="entry name" value="RRM"/>
    <property type="match status" value="3"/>
</dbReference>
<feature type="domain" description="RRM" evidence="5">
    <location>
        <begin position="3"/>
        <end position="78"/>
    </location>
</feature>
<dbReference type="SUPFAM" id="SSF54928">
    <property type="entry name" value="RNA-binding domain, RBD"/>
    <property type="match status" value="3"/>
</dbReference>
<dbReference type="Ensembl" id="ENSHCOT00000009316.1">
    <property type="protein sequence ID" value="ENSHCOP00000003095.1"/>
    <property type="gene ID" value="ENSHCOG00000004357.1"/>
</dbReference>
<dbReference type="GeneTree" id="ENSGT00940000158322"/>
<dbReference type="OMA" id="HEAFIAF"/>
<evidence type="ECO:0000256" key="1">
    <source>
        <dbReference type="ARBA" id="ARBA00022737"/>
    </source>
</evidence>
<reference evidence="6" key="2">
    <citation type="submission" date="2025-09" db="UniProtKB">
        <authorList>
            <consortium name="Ensembl"/>
        </authorList>
    </citation>
    <scope>IDENTIFICATION</scope>
</reference>
<accession>A0A3Q2XFD7</accession>
<dbReference type="GO" id="GO:0003723">
    <property type="term" value="F:RNA binding"/>
    <property type="evidence" value="ECO:0007669"/>
    <property type="project" value="UniProtKB-UniRule"/>
</dbReference>
<protein>
    <submittedName>
        <fullName evidence="6">RNA binding motif protein 12Ba</fullName>
    </submittedName>
</protein>
<evidence type="ECO:0000256" key="2">
    <source>
        <dbReference type="ARBA" id="ARBA00022884"/>
    </source>
</evidence>
<dbReference type="Gene3D" id="3.30.70.330">
    <property type="match status" value="3"/>
</dbReference>
<keyword evidence="2 3" id="KW-0694">RNA-binding</keyword>
<name>A0A3Q2XFD7_HIPCM</name>
<dbReference type="AlphaFoldDB" id="A0A3Q2XFD7"/>
<evidence type="ECO:0000256" key="3">
    <source>
        <dbReference type="PROSITE-ProRule" id="PRU00176"/>
    </source>
</evidence>